<comment type="caution">
    <text evidence="1">The sequence shown here is derived from an EMBL/GenBank/DDBJ whole genome shotgun (WGS) entry which is preliminary data.</text>
</comment>
<keyword evidence="2" id="KW-1185">Reference proteome</keyword>
<gene>
    <name evidence="1" type="ORF">J2X05_000734</name>
</gene>
<accession>A0ABU1UU73</accession>
<evidence type="ECO:0000313" key="1">
    <source>
        <dbReference type="EMBL" id="MDR7088731.1"/>
    </source>
</evidence>
<sequence length="33" mass="3628">MKTKKATSVAFFVSLLYRSNGALENPGPDWELG</sequence>
<dbReference type="Proteomes" id="UP001253595">
    <property type="component" value="Unassembled WGS sequence"/>
</dbReference>
<dbReference type="EMBL" id="JAVDVX010000001">
    <property type="protein sequence ID" value="MDR7088731.1"/>
    <property type="molecule type" value="Genomic_DNA"/>
</dbReference>
<proteinExistence type="predicted"/>
<name>A0ABU1UU73_9GAMM</name>
<evidence type="ECO:0000313" key="2">
    <source>
        <dbReference type="Proteomes" id="UP001253595"/>
    </source>
</evidence>
<protein>
    <submittedName>
        <fullName evidence="1">Uncharacterized protein</fullName>
    </submittedName>
</protein>
<organism evidence="1 2">
    <name type="scientific">Cellvibrio fibrivorans</name>
    <dbReference type="NCBI Taxonomy" id="126350"/>
    <lineage>
        <taxon>Bacteria</taxon>
        <taxon>Pseudomonadati</taxon>
        <taxon>Pseudomonadota</taxon>
        <taxon>Gammaproteobacteria</taxon>
        <taxon>Cellvibrionales</taxon>
        <taxon>Cellvibrionaceae</taxon>
        <taxon>Cellvibrio</taxon>
    </lineage>
</organism>
<reference evidence="1 2" key="1">
    <citation type="submission" date="2023-07" db="EMBL/GenBank/DDBJ databases">
        <title>Sorghum-associated microbial communities from plants grown in Nebraska, USA.</title>
        <authorList>
            <person name="Schachtman D."/>
        </authorList>
    </citation>
    <scope>NUCLEOTIDE SEQUENCE [LARGE SCALE GENOMIC DNA]</scope>
    <source>
        <strain evidence="1 2">BE190</strain>
    </source>
</reference>